<sequence>MTKQEKNKLLTLIGPMPQDDHQSSALQLGPDAGAAAAAVRRLGAGGGHLQNHMVTGRIYFEVDIDFGGDAHQPQSHAHVNQEQRDDRNRIRLQIPRGEELLQNSGTVQTRRQADAAACHFCFKRLQRQQSKRLLPHLQPDGRKWTDHGPGLQADLQRTDVSFHGNGSLQILRKAVNDDDLTATQSRP</sequence>
<protein>
    <submittedName>
        <fullName evidence="2">Uncharacterized protein</fullName>
    </submittedName>
</protein>
<evidence type="ECO:0000256" key="1">
    <source>
        <dbReference type="SAM" id="MobiDB-lite"/>
    </source>
</evidence>
<dbReference type="EMBL" id="VEVO01000019">
    <property type="protein sequence ID" value="KAF0026837.1"/>
    <property type="molecule type" value="Genomic_DNA"/>
</dbReference>
<reference evidence="2 3" key="1">
    <citation type="submission" date="2019-06" db="EMBL/GenBank/DDBJ databases">
        <title>Draft genomes of female and male turbot (Scophthalmus maximus).</title>
        <authorList>
            <person name="Xu H."/>
            <person name="Xu X.-W."/>
            <person name="Shao C."/>
            <person name="Chen S."/>
        </authorList>
    </citation>
    <scope>NUCLEOTIDE SEQUENCE [LARGE SCALE GENOMIC DNA]</scope>
    <source>
        <strain evidence="2">Ysfricsl-2016a</strain>
        <tissue evidence="2">Blood</tissue>
    </source>
</reference>
<feature type="region of interest" description="Disordered" evidence="1">
    <location>
        <begin position="133"/>
        <end position="152"/>
    </location>
</feature>
<comment type="caution">
    <text evidence="2">The sequence shown here is derived from an EMBL/GenBank/DDBJ whole genome shotgun (WGS) entry which is preliminary data.</text>
</comment>
<dbReference type="Proteomes" id="UP000438429">
    <property type="component" value="Unassembled WGS sequence"/>
</dbReference>
<gene>
    <name evidence="2" type="ORF">F2P81_021574</name>
</gene>
<accession>A0A6A4S1I9</accession>
<evidence type="ECO:0000313" key="2">
    <source>
        <dbReference type="EMBL" id="KAF0026837.1"/>
    </source>
</evidence>
<proteinExistence type="predicted"/>
<organism evidence="2 3">
    <name type="scientific">Scophthalmus maximus</name>
    <name type="common">Turbot</name>
    <name type="synonym">Psetta maxima</name>
    <dbReference type="NCBI Taxonomy" id="52904"/>
    <lineage>
        <taxon>Eukaryota</taxon>
        <taxon>Metazoa</taxon>
        <taxon>Chordata</taxon>
        <taxon>Craniata</taxon>
        <taxon>Vertebrata</taxon>
        <taxon>Euteleostomi</taxon>
        <taxon>Actinopterygii</taxon>
        <taxon>Neopterygii</taxon>
        <taxon>Teleostei</taxon>
        <taxon>Neoteleostei</taxon>
        <taxon>Acanthomorphata</taxon>
        <taxon>Carangaria</taxon>
        <taxon>Pleuronectiformes</taxon>
        <taxon>Pleuronectoidei</taxon>
        <taxon>Scophthalmidae</taxon>
        <taxon>Scophthalmus</taxon>
    </lineage>
</organism>
<dbReference type="AlphaFoldDB" id="A0A6A4S1I9"/>
<name>A0A6A4S1I9_SCOMX</name>
<evidence type="ECO:0000313" key="3">
    <source>
        <dbReference type="Proteomes" id="UP000438429"/>
    </source>
</evidence>